<dbReference type="WBParaSite" id="ES5_v2.g19707.t1">
    <property type="protein sequence ID" value="ES5_v2.g19707.t1"/>
    <property type="gene ID" value="ES5_v2.g19707"/>
</dbReference>
<evidence type="ECO:0000313" key="1">
    <source>
        <dbReference type="Proteomes" id="UP000887579"/>
    </source>
</evidence>
<reference evidence="2" key="1">
    <citation type="submission" date="2022-11" db="UniProtKB">
        <authorList>
            <consortium name="WormBaseParasite"/>
        </authorList>
    </citation>
    <scope>IDENTIFICATION</scope>
</reference>
<evidence type="ECO:0000313" key="2">
    <source>
        <dbReference type="WBParaSite" id="ES5_v2.g19707.t1"/>
    </source>
</evidence>
<name>A0AC34FRH2_9BILA</name>
<organism evidence="1 2">
    <name type="scientific">Panagrolaimus sp. ES5</name>
    <dbReference type="NCBI Taxonomy" id="591445"/>
    <lineage>
        <taxon>Eukaryota</taxon>
        <taxon>Metazoa</taxon>
        <taxon>Ecdysozoa</taxon>
        <taxon>Nematoda</taxon>
        <taxon>Chromadorea</taxon>
        <taxon>Rhabditida</taxon>
        <taxon>Tylenchina</taxon>
        <taxon>Panagrolaimomorpha</taxon>
        <taxon>Panagrolaimoidea</taxon>
        <taxon>Panagrolaimidae</taxon>
        <taxon>Panagrolaimus</taxon>
    </lineage>
</organism>
<sequence>MEASPNEKISHKNIASNFFNISMTFRKTSTIWLPYNKFEEIKPEEKDNETLVWSDTQIDNIMTKKKKLAVIFVSNCETNSKRELFLAELHKYASIAVFGDCADRRISDEQMKAEIERHYFYLAFENAVCEDYVTEKFWRLKQLIVPVVLKRSVLKGVVDDEYFIAADDFDSAETLVHRLLHLSKNPNEYKKYVNCNP</sequence>
<accession>A0AC34FRH2</accession>
<protein>
    <submittedName>
        <fullName evidence="2">Fucosyltransferase</fullName>
    </submittedName>
</protein>
<proteinExistence type="predicted"/>
<dbReference type="Proteomes" id="UP000887579">
    <property type="component" value="Unplaced"/>
</dbReference>